<dbReference type="PANTHER" id="PTHR33395:SF22">
    <property type="entry name" value="REVERSE TRANSCRIPTASE DOMAIN-CONTAINING PROTEIN"/>
    <property type="match status" value="1"/>
</dbReference>
<comment type="caution">
    <text evidence="2">The sequence shown here is derived from an EMBL/GenBank/DDBJ whole genome shotgun (WGS) entry which is preliminary data.</text>
</comment>
<dbReference type="GO" id="GO:0007508">
    <property type="term" value="P:larval heart development"/>
    <property type="evidence" value="ECO:0007669"/>
    <property type="project" value="TreeGrafter"/>
</dbReference>
<evidence type="ECO:0000313" key="2">
    <source>
        <dbReference type="EMBL" id="KAJ3655759.1"/>
    </source>
</evidence>
<dbReference type="InterPro" id="IPR005135">
    <property type="entry name" value="Endo/exonuclease/phosphatase"/>
</dbReference>
<dbReference type="Proteomes" id="UP001168821">
    <property type="component" value="Unassembled WGS sequence"/>
</dbReference>
<dbReference type="GO" id="GO:0061343">
    <property type="term" value="P:cell adhesion involved in heart morphogenesis"/>
    <property type="evidence" value="ECO:0007669"/>
    <property type="project" value="TreeGrafter"/>
</dbReference>
<evidence type="ECO:0000259" key="1">
    <source>
        <dbReference type="Pfam" id="PF14529"/>
    </source>
</evidence>
<feature type="domain" description="Endonuclease/exonuclease/phosphatase" evidence="1">
    <location>
        <begin position="95"/>
        <end position="208"/>
    </location>
</feature>
<gene>
    <name evidence="2" type="ORF">Zmor_014873</name>
</gene>
<reference evidence="2" key="1">
    <citation type="journal article" date="2023" name="G3 (Bethesda)">
        <title>Whole genome assemblies of Zophobas morio and Tenebrio molitor.</title>
        <authorList>
            <person name="Kaur S."/>
            <person name="Stinson S.A."/>
            <person name="diCenzo G.C."/>
        </authorList>
    </citation>
    <scope>NUCLEOTIDE SEQUENCE</scope>
    <source>
        <strain evidence="2">QUZm001</strain>
    </source>
</reference>
<dbReference type="EMBL" id="JALNTZ010000004">
    <property type="protein sequence ID" value="KAJ3655759.1"/>
    <property type="molecule type" value="Genomic_DNA"/>
</dbReference>
<proteinExistence type="predicted"/>
<dbReference type="AlphaFoldDB" id="A0AA38IIW9"/>
<keyword evidence="3" id="KW-1185">Reference proteome</keyword>
<dbReference type="SUPFAM" id="SSF56219">
    <property type="entry name" value="DNase I-like"/>
    <property type="match status" value="1"/>
</dbReference>
<evidence type="ECO:0000313" key="3">
    <source>
        <dbReference type="Proteomes" id="UP001168821"/>
    </source>
</evidence>
<name>A0AA38IIW9_9CUCU</name>
<sequence>MAKYNEFCALVATECPSIIMLSETWLTSSIPSGMAFLNGYTLFRKDRAERKGGGVCIYVLDQILADFVVIPLDADTGGIESMFLKFYNKSSTFVLACIYRPSTSSLHDSRFLFDSIFNITNTYVNTFFFGDFNLSELKWPLDNRLSFRDSAQLLVNLLNDSRLRQLVTKPTRYRTGQSPSTLDLILSSDNTSLSNLDYLPPIGISDHVTLKVDLQICSIPSKKRIDTFKRSITDYKAICRCLNKVDWNNLLSDPSVSNNWNSFKNVINVQIEQHTTTSFVKRSSKKPWINNSILKLIKKKRALWRAFKRAGLEADYKRHRSFSNRLSTIIIEARITYEKSIADSKDTKRLYKHIRTQLSGPVGTNLRIKDDTGTVVNSDIEVADLFAKSFLKNFRTRTAQ</sequence>
<dbReference type="InterPro" id="IPR036691">
    <property type="entry name" value="Endo/exonu/phosph_ase_sf"/>
</dbReference>
<protein>
    <recommendedName>
        <fullName evidence="1">Endonuclease/exonuclease/phosphatase domain-containing protein</fullName>
    </recommendedName>
</protein>
<dbReference type="GO" id="GO:0031012">
    <property type="term" value="C:extracellular matrix"/>
    <property type="evidence" value="ECO:0007669"/>
    <property type="project" value="TreeGrafter"/>
</dbReference>
<dbReference type="Pfam" id="PF14529">
    <property type="entry name" value="Exo_endo_phos_2"/>
    <property type="match status" value="1"/>
</dbReference>
<accession>A0AA38IIW9</accession>
<dbReference type="PANTHER" id="PTHR33395">
    <property type="entry name" value="TRANSCRIPTASE, PUTATIVE-RELATED-RELATED"/>
    <property type="match status" value="1"/>
</dbReference>
<organism evidence="2 3">
    <name type="scientific">Zophobas morio</name>
    <dbReference type="NCBI Taxonomy" id="2755281"/>
    <lineage>
        <taxon>Eukaryota</taxon>
        <taxon>Metazoa</taxon>
        <taxon>Ecdysozoa</taxon>
        <taxon>Arthropoda</taxon>
        <taxon>Hexapoda</taxon>
        <taxon>Insecta</taxon>
        <taxon>Pterygota</taxon>
        <taxon>Neoptera</taxon>
        <taxon>Endopterygota</taxon>
        <taxon>Coleoptera</taxon>
        <taxon>Polyphaga</taxon>
        <taxon>Cucujiformia</taxon>
        <taxon>Tenebrionidae</taxon>
        <taxon>Zophobas</taxon>
    </lineage>
</organism>
<dbReference type="Gene3D" id="3.60.10.10">
    <property type="entry name" value="Endonuclease/exonuclease/phosphatase"/>
    <property type="match status" value="1"/>
</dbReference>
<dbReference type="GO" id="GO:0003824">
    <property type="term" value="F:catalytic activity"/>
    <property type="evidence" value="ECO:0007669"/>
    <property type="project" value="InterPro"/>
</dbReference>